<protein>
    <submittedName>
        <fullName evidence="1">Uncharacterized protein</fullName>
    </submittedName>
</protein>
<name>A0A381TY25_9ZZZZ</name>
<gene>
    <name evidence="1" type="ORF">METZ01_LOCUS73578</name>
</gene>
<sequence>MADPVGTFDMKNMGNSFNTTADGQLQQTADFEGTATGFGAVFGTLVITQALAEAGATSGPCAWAGKALLDDNSILGGIGTGTWEQIGGEARFKVSMNLDVSDGSKLRSEGVIDHPARSYTGQLYEG</sequence>
<dbReference type="EMBL" id="UINC01005344">
    <property type="protein sequence ID" value="SVA20724.1"/>
    <property type="molecule type" value="Genomic_DNA"/>
</dbReference>
<reference evidence="1" key="1">
    <citation type="submission" date="2018-05" db="EMBL/GenBank/DDBJ databases">
        <authorList>
            <person name="Lanie J.A."/>
            <person name="Ng W.-L."/>
            <person name="Kazmierczak K.M."/>
            <person name="Andrzejewski T.M."/>
            <person name="Davidsen T.M."/>
            <person name="Wayne K.J."/>
            <person name="Tettelin H."/>
            <person name="Glass J.I."/>
            <person name="Rusch D."/>
            <person name="Podicherti R."/>
            <person name="Tsui H.-C.T."/>
            <person name="Winkler M.E."/>
        </authorList>
    </citation>
    <scope>NUCLEOTIDE SEQUENCE</scope>
</reference>
<evidence type="ECO:0000313" key="1">
    <source>
        <dbReference type="EMBL" id="SVA20724.1"/>
    </source>
</evidence>
<organism evidence="1">
    <name type="scientific">marine metagenome</name>
    <dbReference type="NCBI Taxonomy" id="408172"/>
    <lineage>
        <taxon>unclassified sequences</taxon>
        <taxon>metagenomes</taxon>
        <taxon>ecological metagenomes</taxon>
    </lineage>
</organism>
<accession>A0A381TY25</accession>
<dbReference type="AlphaFoldDB" id="A0A381TY25"/>
<proteinExistence type="predicted"/>